<evidence type="ECO:0000256" key="5">
    <source>
        <dbReference type="RuleBase" id="RU003345"/>
    </source>
</evidence>
<feature type="transmembrane region" description="Helical" evidence="6">
    <location>
        <begin position="202"/>
        <end position="220"/>
    </location>
</feature>
<dbReference type="SUPFAM" id="SSF53720">
    <property type="entry name" value="ALDH-like"/>
    <property type="match status" value="1"/>
</dbReference>
<dbReference type="InterPro" id="IPR015590">
    <property type="entry name" value="Aldehyde_DH_dom"/>
</dbReference>
<dbReference type="FunFam" id="3.40.605.10:FF:000001">
    <property type="entry name" value="Aldehyde dehydrogenase 1"/>
    <property type="match status" value="1"/>
</dbReference>
<feature type="transmembrane region" description="Helical" evidence="6">
    <location>
        <begin position="96"/>
        <end position="116"/>
    </location>
</feature>
<dbReference type="PANTHER" id="PTHR43720:SF2">
    <property type="entry name" value="2-AMINOMUCONIC SEMIALDEHYDE DEHYDROGENASE"/>
    <property type="match status" value="1"/>
</dbReference>
<dbReference type="GO" id="GO:0016620">
    <property type="term" value="F:oxidoreductase activity, acting on the aldehyde or oxo group of donors, NAD or NADP as acceptor"/>
    <property type="evidence" value="ECO:0007669"/>
    <property type="project" value="InterPro"/>
</dbReference>
<dbReference type="GO" id="GO:0016020">
    <property type="term" value="C:membrane"/>
    <property type="evidence" value="ECO:0007669"/>
    <property type="project" value="UniProtKB-SubCell"/>
</dbReference>
<protein>
    <recommendedName>
        <fullName evidence="7">Aldehyde dehydrogenase domain-containing protein</fullName>
    </recommendedName>
</protein>
<dbReference type="PROSITE" id="PS00687">
    <property type="entry name" value="ALDEHYDE_DEHYDR_GLU"/>
    <property type="match status" value="1"/>
</dbReference>
<dbReference type="FunFam" id="3.40.309.10:FF:000012">
    <property type="entry name" value="Betaine aldehyde dehydrogenase"/>
    <property type="match status" value="1"/>
</dbReference>
<gene>
    <name evidence="8" type="ORF">OSB1V03_LOCUS8432</name>
</gene>
<dbReference type="Gene3D" id="3.40.605.10">
    <property type="entry name" value="Aldehyde Dehydrogenase, Chain A, domain 1"/>
    <property type="match status" value="1"/>
</dbReference>
<sequence length="701" mass="79154">MSRIMKGFSGIDDTFLRAYKRSQYLSYEWQNWSSNWSQFPGLPFAFRFEDNFRHSHPDQLLWLRDRWHYSLYISVVYIVAIHAIQRWMRSRSAFNLRHVLIVWNLLLALFSIIAAIRCLPEFIDILRTKGLVASYCNSSYYEDIRVVFWYWAFVISKVVELGDTLFITLRKQPLIKLHWIHHTLTLCYSWFVYSDLPSTSRWMVVMNLTIHSIMYTYYALKASRVVPVTRGVAKCITLLQIVQMFAGLYVNVKALQFKATGIPCEVSPRVMITGAALYSLYCLMFIKFFVTNYLSYNPALNRVNAFIPDSNADDVDRAVRAAKKAFESWSKTSVADRVAILNRIAVLIELNAMELAQLESIDQGKPVWLATTVDIPRAALNFKHFANSLQYDTNISITDPESGIVNYTTQEPIGVAGLITPWNLPLYLLTFKLAPALAYGNTVVAKPSEMTSVTAYKLCHLLEEAGLPHGVVNMVFGLGQNVGEPLIEHPDVPLVSFTGSTVTGRKIAVKTAPLLKKLSLEMGGKNAAIVFADVNLDTHLPAIIRSCFLNSGEICLSTSRLYVQKSIYKHFVDKFTEEVLKIRVGDPSESDTLIGPMVSEAHRQKVTSYIEIARKEGATVTTAPMKLSTEFQHGYYVSPTIITNVADTSPCMREEIFGPVVCIVPFDTQQEVIDRANDSPYGLSATVWSSNVDRVHSVANK</sequence>
<evidence type="ECO:0000313" key="9">
    <source>
        <dbReference type="Proteomes" id="UP000759131"/>
    </source>
</evidence>
<dbReference type="InterPro" id="IPR016163">
    <property type="entry name" value="Ald_DH_C"/>
</dbReference>
<evidence type="ECO:0000256" key="2">
    <source>
        <dbReference type="ARBA" id="ARBA00023002"/>
    </source>
</evidence>
<evidence type="ECO:0000259" key="7">
    <source>
        <dbReference type="Pfam" id="PF00171"/>
    </source>
</evidence>
<accession>A0A7R9KRY6</accession>
<keyword evidence="6" id="KW-0812">Transmembrane</keyword>
<name>A0A7R9KRY6_9ACAR</name>
<dbReference type="Gene3D" id="3.40.309.10">
    <property type="entry name" value="Aldehyde Dehydrogenase, Chain A, domain 2"/>
    <property type="match status" value="1"/>
</dbReference>
<feature type="transmembrane region" description="Helical" evidence="6">
    <location>
        <begin position="270"/>
        <end position="290"/>
    </location>
</feature>
<dbReference type="InterPro" id="IPR016162">
    <property type="entry name" value="Ald_DH_N"/>
</dbReference>
<dbReference type="CDD" id="cd07093">
    <property type="entry name" value="ALDH_F8_HMSADH"/>
    <property type="match status" value="1"/>
</dbReference>
<evidence type="ECO:0000256" key="3">
    <source>
        <dbReference type="ARBA" id="ARBA00023027"/>
    </source>
</evidence>
<dbReference type="EMBL" id="OC859847">
    <property type="protein sequence ID" value="CAD7628008.1"/>
    <property type="molecule type" value="Genomic_DNA"/>
</dbReference>
<organism evidence="8">
    <name type="scientific">Medioppia subpectinata</name>
    <dbReference type="NCBI Taxonomy" id="1979941"/>
    <lineage>
        <taxon>Eukaryota</taxon>
        <taxon>Metazoa</taxon>
        <taxon>Ecdysozoa</taxon>
        <taxon>Arthropoda</taxon>
        <taxon>Chelicerata</taxon>
        <taxon>Arachnida</taxon>
        <taxon>Acari</taxon>
        <taxon>Acariformes</taxon>
        <taxon>Sarcoptiformes</taxon>
        <taxon>Oribatida</taxon>
        <taxon>Brachypylina</taxon>
        <taxon>Oppioidea</taxon>
        <taxon>Oppiidae</taxon>
        <taxon>Medioppia</taxon>
    </lineage>
</organism>
<proteinExistence type="inferred from homology"/>
<feature type="transmembrane region" description="Helical" evidence="6">
    <location>
        <begin position="67"/>
        <end position="84"/>
    </location>
</feature>
<keyword evidence="6" id="KW-0472">Membrane</keyword>
<evidence type="ECO:0000256" key="6">
    <source>
        <dbReference type="SAM" id="Phobius"/>
    </source>
</evidence>
<dbReference type="GO" id="GO:0006633">
    <property type="term" value="P:fatty acid biosynthetic process"/>
    <property type="evidence" value="ECO:0007669"/>
    <property type="project" value="UniProtKB-KW"/>
</dbReference>
<dbReference type="InterPro" id="IPR016161">
    <property type="entry name" value="Ald_DH/histidinol_DH"/>
</dbReference>
<dbReference type="PANTHER" id="PTHR43720">
    <property type="entry name" value="2-AMINOMUCONIC SEMIALDEHYDE DEHYDROGENASE"/>
    <property type="match status" value="1"/>
</dbReference>
<keyword evidence="2 5" id="KW-0560">Oxidoreductase</keyword>
<feature type="domain" description="Aldehyde dehydrogenase" evidence="7">
    <location>
        <begin position="295"/>
        <end position="700"/>
    </location>
</feature>
<evidence type="ECO:0000256" key="4">
    <source>
        <dbReference type="PROSITE-ProRule" id="PRU10007"/>
    </source>
</evidence>
<dbReference type="EMBL" id="CAJPIZ010005272">
    <property type="protein sequence ID" value="CAG2108438.1"/>
    <property type="molecule type" value="Genomic_DNA"/>
</dbReference>
<keyword evidence="3" id="KW-0520">NAD</keyword>
<dbReference type="AlphaFoldDB" id="A0A7R9KRY6"/>
<dbReference type="Pfam" id="PF00171">
    <property type="entry name" value="Aldedh"/>
    <property type="match status" value="1"/>
</dbReference>
<keyword evidence="6" id="KW-1133">Transmembrane helix</keyword>
<evidence type="ECO:0000256" key="1">
    <source>
        <dbReference type="ARBA" id="ARBA00009986"/>
    </source>
</evidence>
<keyword evidence="9" id="KW-1185">Reference proteome</keyword>
<dbReference type="GO" id="GO:0009922">
    <property type="term" value="F:fatty acid elongase activity"/>
    <property type="evidence" value="ECO:0007669"/>
    <property type="project" value="InterPro"/>
</dbReference>
<comment type="similarity">
    <text evidence="1 5">Belongs to the aldehyde dehydrogenase family.</text>
</comment>
<dbReference type="InterPro" id="IPR029510">
    <property type="entry name" value="Ald_DH_CS_GLU"/>
</dbReference>
<evidence type="ECO:0000313" key="8">
    <source>
        <dbReference type="EMBL" id="CAD7628008.1"/>
    </source>
</evidence>
<feature type="non-terminal residue" evidence="8">
    <location>
        <position position="1"/>
    </location>
</feature>
<feature type="transmembrane region" description="Helical" evidence="6">
    <location>
        <begin position="148"/>
        <end position="167"/>
    </location>
</feature>
<dbReference type="Proteomes" id="UP000759131">
    <property type="component" value="Unassembled WGS sequence"/>
</dbReference>
<feature type="active site" evidence="4">
    <location>
        <position position="521"/>
    </location>
</feature>
<reference evidence="8" key="1">
    <citation type="submission" date="2020-11" db="EMBL/GenBank/DDBJ databases">
        <authorList>
            <person name="Tran Van P."/>
        </authorList>
    </citation>
    <scope>NUCLEOTIDE SEQUENCE</scope>
</reference>
<dbReference type="OrthoDB" id="310895at2759"/>